<dbReference type="Proteomes" id="UP000243807">
    <property type="component" value="Chromosome"/>
</dbReference>
<organism evidence="1 2">
    <name type="scientific">Acidihalobacter ferrooxydans</name>
    <dbReference type="NCBI Taxonomy" id="1765967"/>
    <lineage>
        <taxon>Bacteria</taxon>
        <taxon>Pseudomonadati</taxon>
        <taxon>Pseudomonadota</taxon>
        <taxon>Gammaproteobacteria</taxon>
        <taxon>Chromatiales</taxon>
        <taxon>Ectothiorhodospiraceae</taxon>
        <taxon>Acidihalobacter</taxon>
    </lineage>
</organism>
<dbReference type="GO" id="GO:0009288">
    <property type="term" value="C:bacterial-type flagellum"/>
    <property type="evidence" value="ECO:0007669"/>
    <property type="project" value="InterPro"/>
</dbReference>
<dbReference type="EMBL" id="CP019434">
    <property type="protein sequence ID" value="APZ43013.1"/>
    <property type="molecule type" value="Genomic_DNA"/>
</dbReference>
<dbReference type="OrthoDB" id="9773007at2"/>
<accession>A0A1P8UGN8</accession>
<protein>
    <submittedName>
        <fullName evidence="1">Uncharacterized protein</fullName>
    </submittedName>
</protein>
<gene>
    <name evidence="1" type="ORF">BW247_07840</name>
</gene>
<dbReference type="InterPro" id="IPR007439">
    <property type="entry name" value="Chemotax_Pase_CheZ"/>
</dbReference>
<dbReference type="KEGG" id="afy:BW247_07840"/>
<evidence type="ECO:0000313" key="2">
    <source>
        <dbReference type="Proteomes" id="UP000243807"/>
    </source>
</evidence>
<name>A0A1P8UGN8_9GAMM</name>
<dbReference type="RefSeq" id="WP_076836661.1">
    <property type="nucleotide sequence ID" value="NZ_CP019434.1"/>
</dbReference>
<dbReference type="Gene3D" id="1.10.287.500">
    <property type="entry name" value="Helix hairpin bin"/>
    <property type="match status" value="1"/>
</dbReference>
<evidence type="ECO:0000313" key="1">
    <source>
        <dbReference type="EMBL" id="APZ43013.1"/>
    </source>
</evidence>
<dbReference type="Pfam" id="PF04344">
    <property type="entry name" value="CheZ"/>
    <property type="match status" value="1"/>
</dbReference>
<dbReference type="GO" id="GO:0050920">
    <property type="term" value="P:regulation of chemotaxis"/>
    <property type="evidence" value="ECO:0007669"/>
    <property type="project" value="InterPro"/>
</dbReference>
<dbReference type="SUPFAM" id="SSF75708">
    <property type="entry name" value="Chemotaxis phosphatase CheZ"/>
    <property type="match status" value="1"/>
</dbReference>
<reference evidence="1 2" key="1">
    <citation type="submission" date="2017-01" db="EMBL/GenBank/DDBJ databases">
        <title>Draft sequence of Acidihalobacter ferrooxidans strain DSM 14175 (strain V8).</title>
        <authorList>
            <person name="Khaleque H.N."/>
            <person name="Ramsay J.P."/>
            <person name="Murphy R.J.T."/>
            <person name="Kaksonen A.H."/>
            <person name="Boxall N.J."/>
            <person name="Watkin E.L.J."/>
        </authorList>
    </citation>
    <scope>NUCLEOTIDE SEQUENCE [LARGE SCALE GENOMIC DNA]</scope>
    <source>
        <strain evidence="1 2">V8</strain>
    </source>
</reference>
<dbReference type="AlphaFoldDB" id="A0A1P8UGN8"/>
<proteinExistence type="predicted"/>
<sequence length="163" mass="17682">MTEKKSPLADISRLDALLHEGLKRIAAAQTDLPDAQDPITEALHLSEEQAMASLAAVERGQAAVAAIRNANEQFIDEPLAVITESFSQILASQQAQDLTGQRLKKALTLLRAVEQQLAETISEMQVAYGDDMPKAQAASETRREDAKTFNQAEVDDLLAELGL</sequence>
<keyword evidence="2" id="KW-1185">Reference proteome</keyword>
<dbReference type="GO" id="GO:0003824">
    <property type="term" value="F:catalytic activity"/>
    <property type="evidence" value="ECO:0007669"/>
    <property type="project" value="InterPro"/>
</dbReference>
<dbReference type="STRING" id="1765967.BW247_07840"/>